<dbReference type="AlphaFoldDB" id="A0A0P1IHE3"/>
<keyword evidence="2" id="KW-1185">Reference proteome</keyword>
<name>A0A0P1IHE3_9RHOB</name>
<dbReference type="STRING" id="1715693.PH7735_03772"/>
<gene>
    <name evidence="1" type="ORF">PH7735_03772</name>
</gene>
<evidence type="ECO:0000313" key="2">
    <source>
        <dbReference type="Proteomes" id="UP000051870"/>
    </source>
</evidence>
<evidence type="ECO:0000313" key="1">
    <source>
        <dbReference type="EMBL" id="CUK13188.1"/>
    </source>
</evidence>
<accession>A0A0P1IHE3</accession>
<dbReference type="EMBL" id="CYTW01000006">
    <property type="protein sequence ID" value="CUK13188.1"/>
    <property type="molecule type" value="Genomic_DNA"/>
</dbReference>
<organism evidence="1 2">
    <name type="scientific">Shimia thalassica</name>
    <dbReference type="NCBI Taxonomy" id="1715693"/>
    <lineage>
        <taxon>Bacteria</taxon>
        <taxon>Pseudomonadati</taxon>
        <taxon>Pseudomonadota</taxon>
        <taxon>Alphaproteobacteria</taxon>
        <taxon>Rhodobacterales</taxon>
        <taxon>Roseobacteraceae</taxon>
    </lineage>
</organism>
<dbReference type="Proteomes" id="UP000051870">
    <property type="component" value="Unassembled WGS sequence"/>
</dbReference>
<reference evidence="2" key="1">
    <citation type="submission" date="2015-09" db="EMBL/GenBank/DDBJ databases">
        <authorList>
            <person name="Rodrigo-Torres Lidia"/>
            <person name="Arahal R.David."/>
        </authorList>
    </citation>
    <scope>NUCLEOTIDE SEQUENCE [LARGE SCALE GENOMIC DNA]</scope>
    <source>
        <strain evidence="2">CECT 7735</strain>
    </source>
</reference>
<protein>
    <submittedName>
        <fullName evidence="1">Uncharacterized protein</fullName>
    </submittedName>
</protein>
<sequence>MILFDISTGCGNLMVRNSLKGGAHCLEKLWREVSEQFGGRPAEAALGRYENRIGARLTGAPPTISKGCSC</sequence>
<proteinExistence type="predicted"/>